<keyword evidence="6 7" id="KW-0472">Membrane</keyword>
<dbReference type="AlphaFoldDB" id="A0A370DYD1"/>
<dbReference type="GO" id="GO:0005886">
    <property type="term" value="C:plasma membrane"/>
    <property type="evidence" value="ECO:0007669"/>
    <property type="project" value="UniProtKB-SubCell"/>
</dbReference>
<accession>A0A370DYD1</accession>
<feature type="transmembrane region" description="Helical" evidence="7">
    <location>
        <begin position="311"/>
        <end position="331"/>
    </location>
</feature>
<evidence type="ECO:0000256" key="3">
    <source>
        <dbReference type="ARBA" id="ARBA00022475"/>
    </source>
</evidence>
<evidence type="ECO:0000256" key="1">
    <source>
        <dbReference type="ARBA" id="ARBA00004651"/>
    </source>
</evidence>
<dbReference type="Proteomes" id="UP000255508">
    <property type="component" value="Unassembled WGS sequence"/>
</dbReference>
<keyword evidence="5 7" id="KW-1133">Transmembrane helix</keyword>
<feature type="transmembrane region" description="Helical" evidence="7">
    <location>
        <begin position="706"/>
        <end position="723"/>
    </location>
</feature>
<evidence type="ECO:0000313" key="9">
    <source>
        <dbReference type="EMBL" id="RDH91367.1"/>
    </source>
</evidence>
<dbReference type="Pfam" id="PF03176">
    <property type="entry name" value="MMPL"/>
    <property type="match status" value="2"/>
</dbReference>
<evidence type="ECO:0000256" key="4">
    <source>
        <dbReference type="ARBA" id="ARBA00022692"/>
    </source>
</evidence>
<comment type="similarity">
    <text evidence="2">Belongs to the resistance-nodulation-cell division (RND) (TC 2.A.6) family. MmpL subfamily.</text>
</comment>
<dbReference type="SUPFAM" id="SSF82866">
    <property type="entry name" value="Multidrug efflux transporter AcrB transmembrane domain"/>
    <property type="match status" value="2"/>
</dbReference>
<gene>
    <name evidence="9" type="ORF">DIZ79_06355</name>
</gene>
<feature type="domain" description="SSD" evidence="8">
    <location>
        <begin position="629"/>
        <end position="757"/>
    </location>
</feature>
<dbReference type="InterPro" id="IPR004869">
    <property type="entry name" value="MMPL_dom"/>
</dbReference>
<feature type="transmembrane region" description="Helical" evidence="7">
    <location>
        <begin position="631"/>
        <end position="651"/>
    </location>
</feature>
<dbReference type="EMBL" id="QFXD01000122">
    <property type="protein sequence ID" value="RDH91367.1"/>
    <property type="molecule type" value="Genomic_DNA"/>
</dbReference>
<reference evidence="9 10" key="1">
    <citation type="journal article" date="2018" name="ISME J.">
        <title>Endosymbiont genomes yield clues of tubeworm success.</title>
        <authorList>
            <person name="Li Y."/>
            <person name="Liles M.R."/>
            <person name="Halanych K.M."/>
        </authorList>
    </citation>
    <scope>NUCLEOTIDE SEQUENCE [LARGE SCALE GENOMIC DNA]</scope>
    <source>
        <strain evidence="9">A1422</strain>
    </source>
</reference>
<feature type="transmembrane region" description="Helical" evidence="7">
    <location>
        <begin position="240"/>
        <end position="264"/>
    </location>
</feature>
<evidence type="ECO:0000256" key="2">
    <source>
        <dbReference type="ARBA" id="ARBA00010157"/>
    </source>
</evidence>
<dbReference type="PANTHER" id="PTHR33406">
    <property type="entry name" value="MEMBRANE PROTEIN MJ1562-RELATED"/>
    <property type="match status" value="1"/>
</dbReference>
<feature type="transmembrane region" description="Helical" evidence="7">
    <location>
        <begin position="400"/>
        <end position="418"/>
    </location>
</feature>
<evidence type="ECO:0000313" key="10">
    <source>
        <dbReference type="Proteomes" id="UP000255508"/>
    </source>
</evidence>
<keyword evidence="3" id="KW-1003">Cell membrane</keyword>
<dbReference type="InterPro" id="IPR000731">
    <property type="entry name" value="SSD"/>
</dbReference>
<feature type="transmembrane region" description="Helical" evidence="7">
    <location>
        <begin position="657"/>
        <end position="678"/>
    </location>
</feature>
<proteinExistence type="inferred from homology"/>
<feature type="transmembrane region" description="Helical" evidence="7">
    <location>
        <begin position="601"/>
        <end position="624"/>
    </location>
</feature>
<dbReference type="PANTHER" id="PTHR33406:SF6">
    <property type="entry name" value="MEMBRANE PROTEIN YDGH-RELATED"/>
    <property type="match status" value="1"/>
</dbReference>
<dbReference type="Gene3D" id="1.20.1640.10">
    <property type="entry name" value="Multidrug efflux transporter AcrB transmembrane domain"/>
    <property type="match status" value="2"/>
</dbReference>
<dbReference type="PROSITE" id="PS50156">
    <property type="entry name" value="SSD"/>
    <property type="match status" value="2"/>
</dbReference>
<comment type="caution">
    <text evidence="9">The sequence shown here is derived from an EMBL/GenBank/DDBJ whole genome shotgun (WGS) entry which is preliminary data.</text>
</comment>
<organism evidence="9 10">
    <name type="scientific">endosymbiont of Lamellibrachia luymesi</name>
    <dbReference type="NCBI Taxonomy" id="2200907"/>
    <lineage>
        <taxon>Bacteria</taxon>
        <taxon>Pseudomonadati</taxon>
        <taxon>Pseudomonadota</taxon>
        <taxon>Gammaproteobacteria</taxon>
        <taxon>sulfur-oxidizing symbionts</taxon>
    </lineage>
</organism>
<feature type="transmembrane region" description="Helical" evidence="7">
    <location>
        <begin position="270"/>
        <end position="291"/>
    </location>
</feature>
<feature type="transmembrane region" description="Helical" evidence="7">
    <location>
        <begin position="735"/>
        <end position="757"/>
    </location>
</feature>
<feature type="transmembrane region" description="Helical" evidence="7">
    <location>
        <begin position="210"/>
        <end position="233"/>
    </location>
</feature>
<evidence type="ECO:0000259" key="8">
    <source>
        <dbReference type="PROSITE" id="PS50156"/>
    </source>
</evidence>
<feature type="transmembrane region" description="Helical" evidence="7">
    <location>
        <begin position="343"/>
        <end position="365"/>
    </location>
</feature>
<keyword evidence="4 7" id="KW-0812">Transmembrane</keyword>
<protein>
    <submittedName>
        <fullName evidence="9">RND transporter</fullName>
    </submittedName>
</protein>
<feature type="domain" description="SSD" evidence="8">
    <location>
        <begin position="257"/>
        <end position="365"/>
    </location>
</feature>
<evidence type="ECO:0000256" key="5">
    <source>
        <dbReference type="ARBA" id="ARBA00022989"/>
    </source>
</evidence>
<evidence type="ECO:0000256" key="6">
    <source>
        <dbReference type="ARBA" id="ARBA00023136"/>
    </source>
</evidence>
<name>A0A370DYD1_9GAMM</name>
<evidence type="ECO:0000256" key="7">
    <source>
        <dbReference type="SAM" id="Phobius"/>
    </source>
</evidence>
<sequence length="766" mass="84222">MFKRLIWFSMDYPRTTLLVVLLATLAFGLQFPKIHIDTDPENMLPADQADRVLYNQAKQDFGIHDLVVLGITDEAGAFRPKTLAKVSHIIDGILKTPGVITEDVISLTTTDDVRPKAGLLEVRRIMEEIPTDAAQAEAMRAAIADNPLLNDKLASQDGTALAIYIPIQSKDRAHDIGMAIAELVEAELEPGQAYHLAGLPVAEDTFGTEMFVQMGMLAPACGMMIFLLLWGLFRKLTFILPVMAVSMFTVAWAMGLLIGLGYTVHIMSSMIPVFIMPIAVLDSVHILSDFYDRYPRVGDRRETLRQSIGGLYKPMLFTSLTSMAGFASLMLADIPPVQVFGGFMAFGILAAFLLTITFIPASVMLMREKRLQAAFGRIDEAGGWLGRVLPPFGSAVFRRAIPIALAATALLGVGIYGVSRTVVNDNPVEWFSEGHPLRIADREMNRLFGGTYMAYLVVEGKEADDIKRPEVLGYLARLQRQLEQDPVVGKTSSLADIVGQVGYVLHDGDPDQRRVPDDREALAQYLFLYQMSGDAGDLDNFVDYDYRLANIWVQMRQGQNRDMSRVVDSVNAFMATEPPPAGILVSWSGLTYINKVWQDEMVWGMMKAVMAGFAVVLAMMALLLRSATLGLLSMLPLTFAITLSYGLAALVGKEYDMPLAVCSTLTLGLSIDFAIHFVQRFRTSVRESAGKLEAANRIMFGEPARAIARNALVVAIAFLPLVLSPLGPYKTVGTFFALLMSFTALTTLALLPGLLRLTHGRLWVTK</sequence>
<dbReference type="InterPro" id="IPR050545">
    <property type="entry name" value="Mycobact_MmpL"/>
</dbReference>
<comment type="subcellular location">
    <subcellularLocation>
        <location evidence="1">Cell membrane</location>
        <topology evidence="1">Multi-pass membrane protein</topology>
    </subcellularLocation>
</comment>